<gene>
    <name evidence="8" type="ORF">CFK38_01935</name>
</gene>
<evidence type="ECO:0000313" key="8">
    <source>
        <dbReference type="EMBL" id="ATG50421.1"/>
    </source>
</evidence>
<dbReference type="SUPFAM" id="SSF51445">
    <property type="entry name" value="(Trans)glycosidases"/>
    <property type="match status" value="1"/>
</dbReference>
<dbReference type="InterPro" id="IPR013780">
    <property type="entry name" value="Glyco_hydro_b"/>
</dbReference>
<proteinExistence type="inferred from homology"/>
<dbReference type="InterPro" id="IPR017853">
    <property type="entry name" value="GH"/>
</dbReference>
<evidence type="ECO:0000256" key="3">
    <source>
        <dbReference type="ARBA" id="ARBA00023295"/>
    </source>
</evidence>
<dbReference type="SUPFAM" id="SSF51011">
    <property type="entry name" value="Glycosyl hydrolase domain"/>
    <property type="match status" value="1"/>
</dbReference>
<dbReference type="PANTHER" id="PTHR43053:SF4">
    <property type="entry name" value="MYOGENESIS-REGULATING GLYCOSIDASE"/>
    <property type="match status" value="1"/>
</dbReference>
<keyword evidence="3 4" id="KW-0326">Glycosidase</keyword>
<dbReference type="EMBL" id="CP023563">
    <property type="protein sequence ID" value="ATG50421.1"/>
    <property type="molecule type" value="Genomic_DNA"/>
</dbReference>
<feature type="domain" description="Glycosyl hydrolase family 31 C-terminal" evidence="7">
    <location>
        <begin position="431"/>
        <end position="509"/>
    </location>
</feature>
<feature type="region of interest" description="Disordered" evidence="5">
    <location>
        <begin position="77"/>
        <end position="100"/>
    </location>
</feature>
<evidence type="ECO:0000256" key="2">
    <source>
        <dbReference type="ARBA" id="ARBA00022801"/>
    </source>
</evidence>
<dbReference type="GO" id="GO:0005975">
    <property type="term" value="P:carbohydrate metabolic process"/>
    <property type="evidence" value="ECO:0007669"/>
    <property type="project" value="InterPro"/>
</dbReference>
<dbReference type="InterPro" id="IPR048395">
    <property type="entry name" value="Glyco_hydro_31_C"/>
</dbReference>
<dbReference type="Gene3D" id="3.20.20.80">
    <property type="entry name" value="Glycosidases"/>
    <property type="match status" value="1"/>
</dbReference>
<evidence type="ECO:0000256" key="1">
    <source>
        <dbReference type="ARBA" id="ARBA00007806"/>
    </source>
</evidence>
<feature type="region of interest" description="Disordered" evidence="5">
    <location>
        <begin position="1"/>
        <end position="28"/>
    </location>
</feature>
<evidence type="ECO:0000313" key="9">
    <source>
        <dbReference type="Proteomes" id="UP000218165"/>
    </source>
</evidence>
<evidence type="ECO:0000259" key="6">
    <source>
        <dbReference type="Pfam" id="PF01055"/>
    </source>
</evidence>
<dbReference type="GO" id="GO:0004553">
    <property type="term" value="F:hydrolase activity, hydrolyzing O-glycosyl compounds"/>
    <property type="evidence" value="ECO:0007669"/>
    <property type="project" value="InterPro"/>
</dbReference>
<dbReference type="Pfam" id="PF21365">
    <property type="entry name" value="Glyco_hydro_31_3rd"/>
    <property type="match status" value="1"/>
</dbReference>
<accession>A0A291GJN3</accession>
<keyword evidence="9" id="KW-1185">Reference proteome</keyword>
<reference evidence="9" key="1">
    <citation type="submission" date="2017-09" db="EMBL/GenBank/DDBJ databases">
        <title>Brachybacterium sp. VM2412.</title>
        <authorList>
            <person name="Tak E.J."/>
            <person name="Bae J.-W."/>
        </authorList>
    </citation>
    <scope>NUCLEOTIDE SEQUENCE [LARGE SCALE GENOMIC DNA]</scope>
    <source>
        <strain evidence="9">VM2412</strain>
    </source>
</reference>
<protein>
    <submittedName>
        <fullName evidence="8">Glycoside hydrolase</fullName>
    </submittedName>
</protein>
<evidence type="ECO:0000259" key="7">
    <source>
        <dbReference type="Pfam" id="PF21365"/>
    </source>
</evidence>
<evidence type="ECO:0000256" key="5">
    <source>
        <dbReference type="SAM" id="MobiDB-lite"/>
    </source>
</evidence>
<feature type="compositionally biased region" description="Low complexity" evidence="5">
    <location>
        <begin position="87"/>
        <end position="100"/>
    </location>
</feature>
<dbReference type="OrthoDB" id="176168at2"/>
<dbReference type="Gene3D" id="2.60.40.1180">
    <property type="entry name" value="Golgi alpha-mannosidase II"/>
    <property type="match status" value="1"/>
</dbReference>
<keyword evidence="2 4" id="KW-0378">Hydrolase</keyword>
<dbReference type="CDD" id="cd06592">
    <property type="entry name" value="GH31_NET37"/>
    <property type="match status" value="1"/>
</dbReference>
<evidence type="ECO:0000256" key="4">
    <source>
        <dbReference type="RuleBase" id="RU361185"/>
    </source>
</evidence>
<dbReference type="Pfam" id="PF01055">
    <property type="entry name" value="Glyco_hydro_31_2nd"/>
    <property type="match status" value="1"/>
</dbReference>
<name>A0A291GJN3_9MICO</name>
<dbReference type="KEGG" id="brz:CFK38_01935"/>
<sequence length="509" mass="55311">MPYGTAEFARDLAGAEPVPGRPAEGCNQASPLLISSTGRRVQADGPFRFRFREGELEVTGAGVRLETNGQSLRSALQGAADATGPVDSATTSADGAAPADAAARRGGTIRVGGPLPDRALFTGPQYNSWIEQPFLPTQDGVLDYVRRLLDAGLPPGVVMIDDMWSADYGNWTFDAARFPDPAHLARTLHDWGCRLMLWVVPYISPDSPAFRRLEGAGLLLRGADGHTALRRWWNGVSAVLDLSEPQAVQWFHEQADALCALGVDGFKFDGADVGDFRDDDLTGGLRPVDMCRQWSRLAARYPLSEMRASWDMGGQPLAQRVQDTPPAWGEAGIVSLIPRMIAQSLMGYAYCCPDMVGGGEISAMQSQGDIDQEFFVRYAQVAALAPMIQFSASPARVLDEEHLAAVRAALRLREHHLGRLLDLAEHAARTGEPILRPMAYHHPGLEDVRDQFMLGEDLVVAPVLERGARSRRVILPAGTWTDAQGRRHEGPTTIEVDAPLEALPVLLRA</sequence>
<dbReference type="InterPro" id="IPR000322">
    <property type="entry name" value="Glyco_hydro_31_TIM"/>
</dbReference>
<dbReference type="PANTHER" id="PTHR43053">
    <property type="entry name" value="GLYCOSIDASE FAMILY 31"/>
    <property type="match status" value="1"/>
</dbReference>
<comment type="similarity">
    <text evidence="1 4">Belongs to the glycosyl hydrolase 31 family.</text>
</comment>
<dbReference type="Proteomes" id="UP000218165">
    <property type="component" value="Chromosome"/>
</dbReference>
<dbReference type="AlphaFoldDB" id="A0A291GJN3"/>
<feature type="domain" description="Glycoside hydrolase family 31 TIM barrel" evidence="6">
    <location>
        <begin position="136"/>
        <end position="269"/>
    </location>
</feature>
<dbReference type="InterPro" id="IPR050985">
    <property type="entry name" value="Alpha-glycosidase_related"/>
</dbReference>
<organism evidence="8 9">
    <name type="scientific">Brachybacterium vulturis</name>
    <dbReference type="NCBI Taxonomy" id="2017484"/>
    <lineage>
        <taxon>Bacteria</taxon>
        <taxon>Bacillati</taxon>
        <taxon>Actinomycetota</taxon>
        <taxon>Actinomycetes</taxon>
        <taxon>Micrococcales</taxon>
        <taxon>Dermabacteraceae</taxon>
        <taxon>Brachybacterium</taxon>
    </lineage>
</organism>